<feature type="region of interest" description="Disordered" evidence="1">
    <location>
        <begin position="416"/>
        <end position="562"/>
    </location>
</feature>
<dbReference type="EMBL" id="BMJG01000007">
    <property type="protein sequence ID" value="GGC40023.1"/>
    <property type="molecule type" value="Genomic_DNA"/>
</dbReference>
<dbReference type="Pfam" id="PF02720">
    <property type="entry name" value="DUF222"/>
    <property type="match status" value="1"/>
</dbReference>
<name>A0ABQ1MG91_9MICO</name>
<keyword evidence="4" id="KW-1185">Reference proteome</keyword>
<evidence type="ECO:0000313" key="3">
    <source>
        <dbReference type="EMBL" id="GGC40023.1"/>
    </source>
</evidence>
<dbReference type="InterPro" id="IPR003615">
    <property type="entry name" value="HNH_nuc"/>
</dbReference>
<comment type="caution">
    <text evidence="3">The sequence shown here is derived from an EMBL/GenBank/DDBJ whole genome shotgun (WGS) entry which is preliminary data.</text>
</comment>
<feature type="compositionally biased region" description="Basic and acidic residues" evidence="1">
    <location>
        <begin position="469"/>
        <end position="478"/>
    </location>
</feature>
<evidence type="ECO:0000256" key="1">
    <source>
        <dbReference type="SAM" id="MobiDB-lite"/>
    </source>
</evidence>
<evidence type="ECO:0000259" key="2">
    <source>
        <dbReference type="SMART" id="SM00507"/>
    </source>
</evidence>
<dbReference type="SMART" id="SM00507">
    <property type="entry name" value="HNHc"/>
    <property type="match status" value="1"/>
</dbReference>
<proteinExistence type="predicted"/>
<reference evidence="4" key="1">
    <citation type="journal article" date="2019" name="Int. J. Syst. Evol. Microbiol.">
        <title>The Global Catalogue of Microorganisms (GCM) 10K type strain sequencing project: providing services to taxonomists for standard genome sequencing and annotation.</title>
        <authorList>
            <consortium name="The Broad Institute Genomics Platform"/>
            <consortium name="The Broad Institute Genome Sequencing Center for Infectious Disease"/>
            <person name="Wu L."/>
            <person name="Ma J."/>
        </authorList>
    </citation>
    <scope>NUCLEOTIDE SEQUENCE [LARGE SCALE GENOMIC DNA]</scope>
    <source>
        <strain evidence="4">CGMCC 1.15472</strain>
    </source>
</reference>
<feature type="domain" description="HNH nuclease" evidence="2">
    <location>
        <begin position="343"/>
        <end position="393"/>
    </location>
</feature>
<dbReference type="InterPro" id="IPR003870">
    <property type="entry name" value="DUF222"/>
</dbReference>
<feature type="compositionally biased region" description="Basic and acidic residues" evidence="1">
    <location>
        <begin position="539"/>
        <end position="555"/>
    </location>
</feature>
<evidence type="ECO:0000313" key="4">
    <source>
        <dbReference type="Proteomes" id="UP000632322"/>
    </source>
</evidence>
<dbReference type="Proteomes" id="UP000632322">
    <property type="component" value="Unassembled WGS sequence"/>
</dbReference>
<organism evidence="3 4">
    <name type="scientific">Brevibacterium sediminis</name>
    <dbReference type="NCBI Taxonomy" id="1857024"/>
    <lineage>
        <taxon>Bacteria</taxon>
        <taxon>Bacillati</taxon>
        <taxon>Actinomycetota</taxon>
        <taxon>Actinomycetes</taxon>
        <taxon>Micrococcales</taxon>
        <taxon>Brevibacteriaceae</taxon>
        <taxon>Brevibacterium</taxon>
    </lineage>
</organism>
<protein>
    <recommendedName>
        <fullName evidence="2">HNH nuclease domain-containing protein</fullName>
    </recommendedName>
</protein>
<accession>A0ABQ1MG91</accession>
<sequence length="619" mass="66546">MVARNLVSVANDSVLDMEAKQVPDVPTEIARWCESLAEMPAAATEEEAIDRITALEELTSACAAAQARETLTFDMHRRNREAEDGIPSKKQGLGVGAEIGLARKVSRHRGNALLKFSRTLLLDLPNVYRAMKGGDISEEKARTVAKESDWLPREKKHELDERMAGRLAEVGVRRLGNEVRALAQRLDQKAAVDHLERCIEERSVSVRPAPGNMAYLTALLPMPQAVAAFANLKKSAQTAIATGRADGRGQNQIAADLLVERLTGQAAAAAVPTEVHLIMQDSSLFGPGEESAWFPGVGPIPAQAARAVVAENEAATFIRRLYTRPEDGQLVRMDSRRREFSGLLRRMVVFRDDLCRSPWCEAPIQHADHADAAAGGGETEWDNASGLCAACNYLKELSGWRHKATADSLEVVTPTGHHYKTRTKPLSGSDPGCASGQDGGLGARHGPGQQDPPDQQHDRERQQLPGRQHGPEPGRDYGPEPGRGPVQAAEATASTGDGPRAAPPGEGTRAAPPGEGTRAAPPGEGTRAAPPGEGTRAAPPDDRARAVPPNDREGASPDEAEHEFSVLIPWRYVRRTSQPATVEVGGSTIGIDIFDADERPMSPTEELLCAAILEHRGRL</sequence>
<gene>
    <name evidence="3" type="ORF">GCM10010974_23100</name>
</gene>